<gene>
    <name evidence="2" type="ORF">Amac_078660</name>
</gene>
<sequence>MTPSLLRTLPVGLLVVGLAACGTGAGTGSEGGDADKSGPPVKVLMIGYPDEDGIDAVTGAKTPGIGQLQAAFDKANPTIKMEIVSIPWGEGATGYAPKTEAMIKANEACLYEMPAAPAYGKRGLLVNLDTMIAKDPTFKNLWGDAALESARSWGPDNPKNLFYIPNNAGVRVIHWDTKLFKDWGVEPLSAKPTIQEIETKAAQMTGKNPVTGEQNYGYWYQGKYAVWQFMAIAHAMGAHWGAETAEGKLEINWDSPEYLQAMEWFVKMSAYAPKGALATEGMPQGFLTDKNVVAIIPEGENGYFIPQLIAQPQMRERFRSSYNLKGADGLGGLNSVSPLAMAASCPNKEQAWTVLKWMASSPEAQAYYFNTSGRLPVVEGGEKSVPQVAELPDGAIVFDQVRTTDAVYPWAAEQPRFALQAQLEAALAGKVTAKQALEQAQKETDDWLSKQ</sequence>
<dbReference type="PROSITE" id="PS51257">
    <property type="entry name" value="PROKAR_LIPOPROTEIN"/>
    <property type="match status" value="1"/>
</dbReference>
<evidence type="ECO:0000313" key="3">
    <source>
        <dbReference type="Proteomes" id="UP000331127"/>
    </source>
</evidence>
<comment type="caution">
    <text evidence="2">The sequence shown here is derived from an EMBL/GenBank/DDBJ whole genome shotgun (WGS) entry which is preliminary data.</text>
</comment>
<feature type="signal peptide" evidence="1">
    <location>
        <begin position="1"/>
        <end position="25"/>
    </location>
</feature>
<dbReference type="Proteomes" id="UP000331127">
    <property type="component" value="Unassembled WGS sequence"/>
</dbReference>
<evidence type="ECO:0000313" key="2">
    <source>
        <dbReference type="EMBL" id="GES14269.1"/>
    </source>
</evidence>
<accession>A0A5M3X2G7</accession>
<dbReference type="EMBL" id="BLAE01000056">
    <property type="protein sequence ID" value="GES14269.1"/>
    <property type="molecule type" value="Genomic_DNA"/>
</dbReference>
<organism evidence="2 3">
    <name type="scientific">Acrocarpospora macrocephala</name>
    <dbReference type="NCBI Taxonomy" id="150177"/>
    <lineage>
        <taxon>Bacteria</taxon>
        <taxon>Bacillati</taxon>
        <taxon>Actinomycetota</taxon>
        <taxon>Actinomycetes</taxon>
        <taxon>Streptosporangiales</taxon>
        <taxon>Streptosporangiaceae</taxon>
        <taxon>Acrocarpospora</taxon>
    </lineage>
</organism>
<dbReference type="Gene3D" id="3.40.190.10">
    <property type="entry name" value="Periplasmic binding protein-like II"/>
    <property type="match status" value="1"/>
</dbReference>
<dbReference type="SUPFAM" id="SSF53850">
    <property type="entry name" value="Periplasmic binding protein-like II"/>
    <property type="match status" value="1"/>
</dbReference>
<evidence type="ECO:0000256" key="1">
    <source>
        <dbReference type="SAM" id="SignalP"/>
    </source>
</evidence>
<name>A0A5M3X2G7_9ACTN</name>
<reference evidence="2 3" key="1">
    <citation type="submission" date="2019-10" db="EMBL/GenBank/DDBJ databases">
        <title>Whole genome shotgun sequence of Acrocarpospora macrocephala NBRC 16266.</title>
        <authorList>
            <person name="Ichikawa N."/>
            <person name="Kimura A."/>
            <person name="Kitahashi Y."/>
            <person name="Komaki H."/>
            <person name="Oguchi A."/>
        </authorList>
    </citation>
    <scope>NUCLEOTIDE SEQUENCE [LARGE SCALE GENOMIC DNA]</scope>
    <source>
        <strain evidence="2 3">NBRC 16266</strain>
    </source>
</reference>
<proteinExistence type="predicted"/>
<feature type="chain" id="PRO_5038993009" evidence="1">
    <location>
        <begin position="26"/>
        <end position="451"/>
    </location>
</feature>
<keyword evidence="1" id="KW-0732">Signal</keyword>
<protein>
    <submittedName>
        <fullName evidence="2">Sugar ABC transporter substrate-binding protein</fullName>
    </submittedName>
</protein>
<dbReference type="RefSeq" id="WP_155359452.1">
    <property type="nucleotide sequence ID" value="NZ_BLAE01000056.1"/>
</dbReference>
<dbReference type="PANTHER" id="PTHR43649">
    <property type="entry name" value="ARABINOSE-BINDING PROTEIN-RELATED"/>
    <property type="match status" value="1"/>
</dbReference>
<dbReference type="OrthoDB" id="9770625at2"/>
<keyword evidence="3" id="KW-1185">Reference proteome</keyword>
<dbReference type="Pfam" id="PF01547">
    <property type="entry name" value="SBP_bac_1"/>
    <property type="match status" value="1"/>
</dbReference>
<dbReference type="AlphaFoldDB" id="A0A5M3X2G7"/>
<dbReference type="InterPro" id="IPR006059">
    <property type="entry name" value="SBP"/>
</dbReference>
<dbReference type="InterPro" id="IPR050490">
    <property type="entry name" value="Bact_solute-bd_prot1"/>
</dbReference>
<dbReference type="PANTHER" id="PTHR43649:SF12">
    <property type="entry name" value="DIACETYLCHITOBIOSE BINDING PROTEIN DASA"/>
    <property type="match status" value="1"/>
</dbReference>